<evidence type="ECO:0000256" key="8">
    <source>
        <dbReference type="ARBA" id="ARBA00049244"/>
    </source>
</evidence>
<evidence type="ECO:0000256" key="7">
    <source>
        <dbReference type="ARBA" id="ARBA00034754"/>
    </source>
</evidence>
<keyword evidence="5" id="KW-0235">DNA replication</keyword>
<dbReference type="Gene3D" id="1.20.272.10">
    <property type="match status" value="1"/>
</dbReference>
<dbReference type="GO" id="GO:0003677">
    <property type="term" value="F:DNA binding"/>
    <property type="evidence" value="ECO:0007669"/>
    <property type="project" value="InterPro"/>
</dbReference>
<dbReference type="PANTHER" id="PTHR34388">
    <property type="entry name" value="DNA POLYMERASE III SUBUNIT DELTA"/>
    <property type="match status" value="1"/>
</dbReference>
<evidence type="ECO:0000256" key="3">
    <source>
        <dbReference type="ARBA" id="ARBA00022679"/>
    </source>
</evidence>
<dbReference type="EC" id="2.7.7.7" evidence="1"/>
<dbReference type="SUPFAM" id="SSF52540">
    <property type="entry name" value="P-loop containing nucleoside triphosphate hydrolases"/>
    <property type="match status" value="1"/>
</dbReference>
<gene>
    <name evidence="11" type="ORF">Z968_01790</name>
</gene>
<name>A0A0A0IBL4_CLONO</name>
<protein>
    <recommendedName>
        <fullName evidence="2">DNA polymerase III subunit delta</fullName>
        <ecNumber evidence="1">2.7.7.7</ecNumber>
    </recommendedName>
</protein>
<evidence type="ECO:0000313" key="11">
    <source>
        <dbReference type="EMBL" id="KGM97923.1"/>
    </source>
</evidence>
<dbReference type="InterPro" id="IPR027417">
    <property type="entry name" value="P-loop_NTPase"/>
</dbReference>
<evidence type="ECO:0000313" key="12">
    <source>
        <dbReference type="Proteomes" id="UP000030012"/>
    </source>
</evidence>
<dbReference type="GO" id="GO:0009360">
    <property type="term" value="C:DNA polymerase III complex"/>
    <property type="evidence" value="ECO:0007669"/>
    <property type="project" value="InterPro"/>
</dbReference>
<dbReference type="InterPro" id="IPR008921">
    <property type="entry name" value="DNA_pol3_clamp-load_cplx_C"/>
</dbReference>
<dbReference type="Proteomes" id="UP000030012">
    <property type="component" value="Unassembled WGS sequence"/>
</dbReference>
<evidence type="ECO:0000256" key="5">
    <source>
        <dbReference type="ARBA" id="ARBA00022705"/>
    </source>
</evidence>
<evidence type="ECO:0000256" key="6">
    <source>
        <dbReference type="ARBA" id="ARBA00022932"/>
    </source>
</evidence>
<dbReference type="AlphaFoldDB" id="A0A0A0IBL4"/>
<feature type="domain" description="DNA polymerase III delta subunit-like C-terminal" evidence="10">
    <location>
        <begin position="218"/>
        <end position="336"/>
    </location>
</feature>
<keyword evidence="3" id="KW-0808">Transferase</keyword>
<evidence type="ECO:0000256" key="1">
    <source>
        <dbReference type="ARBA" id="ARBA00012417"/>
    </source>
</evidence>
<evidence type="ECO:0000256" key="2">
    <source>
        <dbReference type="ARBA" id="ARBA00017703"/>
    </source>
</evidence>
<dbReference type="InterPro" id="IPR005790">
    <property type="entry name" value="DNA_polIII_delta"/>
</dbReference>
<dbReference type="Gene3D" id="3.40.50.300">
    <property type="entry name" value="P-loop containing nucleotide triphosphate hydrolases"/>
    <property type="match status" value="1"/>
</dbReference>
<dbReference type="Pfam" id="PF21694">
    <property type="entry name" value="DNA_pol3_delta_C"/>
    <property type="match status" value="1"/>
</dbReference>
<keyword evidence="4" id="KW-0548">Nucleotidyltransferase</keyword>
<dbReference type="RefSeq" id="WP_039252528.1">
    <property type="nucleotide sequence ID" value="NZ_JENJ01000005.1"/>
</dbReference>
<keyword evidence="6" id="KW-0239">DNA-directed DNA polymerase</keyword>
<feature type="domain" description="DNA polymerase III delta N-terminal" evidence="9">
    <location>
        <begin position="20"/>
        <end position="145"/>
    </location>
</feature>
<dbReference type="Gene3D" id="1.10.8.60">
    <property type="match status" value="1"/>
</dbReference>
<comment type="catalytic activity">
    <reaction evidence="8">
        <text>DNA(n) + a 2'-deoxyribonucleoside 5'-triphosphate = DNA(n+1) + diphosphate</text>
        <dbReference type="Rhea" id="RHEA:22508"/>
        <dbReference type="Rhea" id="RHEA-COMP:17339"/>
        <dbReference type="Rhea" id="RHEA-COMP:17340"/>
        <dbReference type="ChEBI" id="CHEBI:33019"/>
        <dbReference type="ChEBI" id="CHEBI:61560"/>
        <dbReference type="ChEBI" id="CHEBI:173112"/>
        <dbReference type="EC" id="2.7.7.7"/>
    </reaction>
</comment>
<sequence length="340" mass="39340">MLDSFALENKLNKGNLSNVYVFCGSDEQSIKKAIDKIVNKVVNKDFKELNYVQLDGMTVEIDSIINACETLPIMSEKRVALIYRANFLKDKVDKSMEKVFKSLIKYIEDVPKDSILIMYYIFENDREKESLKLKKLDKKIEVVKFSKLKGVALQRKVGEIFKRKNKSISKSDLALFCNIVENNMDIIENEVEKLCCYVDDRDIVTEDITKLISGKNDNDIFNLVDFVSQKKPQKSLDILNELVFKGESVTGILRMIQRQFKLIFDIKVNMDKGKNKDDIARELRLHPFICEKMMNQSKKFSIGQLEKIFKLCIETEKTLKSSSVNQKTELELLIINTVIV</sequence>
<dbReference type="Pfam" id="PF06144">
    <property type="entry name" value="DNA_pol3_delta"/>
    <property type="match status" value="1"/>
</dbReference>
<comment type="caution">
    <text evidence="11">The sequence shown here is derived from an EMBL/GenBank/DDBJ whole genome shotgun (WGS) entry which is preliminary data.</text>
</comment>
<proteinExistence type="inferred from homology"/>
<evidence type="ECO:0000259" key="9">
    <source>
        <dbReference type="Pfam" id="PF06144"/>
    </source>
</evidence>
<dbReference type="NCBIfam" id="TIGR01128">
    <property type="entry name" value="holA"/>
    <property type="match status" value="1"/>
</dbReference>
<dbReference type="SUPFAM" id="SSF48019">
    <property type="entry name" value="post-AAA+ oligomerization domain-like"/>
    <property type="match status" value="1"/>
</dbReference>
<evidence type="ECO:0000256" key="4">
    <source>
        <dbReference type="ARBA" id="ARBA00022695"/>
    </source>
</evidence>
<dbReference type="EMBL" id="JENJ01000005">
    <property type="protein sequence ID" value="KGM97923.1"/>
    <property type="molecule type" value="Genomic_DNA"/>
</dbReference>
<dbReference type="GO" id="GO:0006261">
    <property type="term" value="P:DNA-templated DNA replication"/>
    <property type="evidence" value="ECO:0007669"/>
    <property type="project" value="TreeGrafter"/>
</dbReference>
<organism evidence="11 12">
    <name type="scientific">Clostridium novyi A str. 4552</name>
    <dbReference type="NCBI Taxonomy" id="1444289"/>
    <lineage>
        <taxon>Bacteria</taxon>
        <taxon>Bacillati</taxon>
        <taxon>Bacillota</taxon>
        <taxon>Clostridia</taxon>
        <taxon>Eubacteriales</taxon>
        <taxon>Clostridiaceae</taxon>
        <taxon>Clostridium</taxon>
    </lineage>
</organism>
<accession>A0A0A0IBL4</accession>
<reference evidence="11 12" key="1">
    <citation type="submission" date="2014-01" db="EMBL/GenBank/DDBJ databases">
        <title>Plasmidome dynamics in the species complex Clostridium novyi sensu lato converts strains of independent lineages into distinctly different pathogens.</title>
        <authorList>
            <person name="Skarin H."/>
            <person name="Segerman B."/>
        </authorList>
    </citation>
    <scope>NUCLEOTIDE SEQUENCE [LARGE SCALE GENOMIC DNA]</scope>
    <source>
        <strain evidence="11 12">4552</strain>
    </source>
</reference>
<dbReference type="GO" id="GO:0003887">
    <property type="term" value="F:DNA-directed DNA polymerase activity"/>
    <property type="evidence" value="ECO:0007669"/>
    <property type="project" value="UniProtKB-KW"/>
</dbReference>
<dbReference type="PANTHER" id="PTHR34388:SF1">
    <property type="entry name" value="DNA POLYMERASE III SUBUNIT DELTA"/>
    <property type="match status" value="1"/>
</dbReference>
<dbReference type="InterPro" id="IPR048466">
    <property type="entry name" value="DNA_pol3_delta-like_C"/>
</dbReference>
<evidence type="ECO:0000259" key="10">
    <source>
        <dbReference type="Pfam" id="PF21694"/>
    </source>
</evidence>
<comment type="similarity">
    <text evidence="7">Belongs to the DNA polymerase HolA subunit family.</text>
</comment>
<dbReference type="InterPro" id="IPR010372">
    <property type="entry name" value="DNA_pol3_delta_N"/>
</dbReference>